<dbReference type="InterPro" id="IPR025665">
    <property type="entry name" value="Beta-barrel_OMP_2"/>
</dbReference>
<keyword evidence="1" id="KW-1133">Transmembrane helix</keyword>
<keyword evidence="1" id="KW-0472">Membrane</keyword>
<feature type="domain" description="Outer membrane protein beta-barrel" evidence="2">
    <location>
        <begin position="214"/>
        <end position="438"/>
    </location>
</feature>
<evidence type="ECO:0000256" key="1">
    <source>
        <dbReference type="SAM" id="Phobius"/>
    </source>
</evidence>
<dbReference type="Pfam" id="PF13568">
    <property type="entry name" value="OMP_b-brl_2"/>
    <property type="match status" value="1"/>
</dbReference>
<keyword evidence="4" id="KW-1185">Reference proteome</keyword>
<feature type="transmembrane region" description="Helical" evidence="1">
    <location>
        <begin position="44"/>
        <end position="64"/>
    </location>
</feature>
<sequence>MMSVKDNDSLFRELKDLEVKPSPLIWEKIEHRLDEKKKRRLIPIFLRVGVAASLALMFGLWWIGSHDIMRLNKNNIGTASTNDSTNSVDNVFISDGANRQSSKTESDSSSLLFHPTDEKILLVKDYPTQNNSETSDQMPSVLTSSTEVFSKAGDESTRHLLPANFKMASLSIRNINDISPVAVPHKLYVYSPLETASHDQPISSIEKKNTHVMIGGEFSPTYSFRTVSGLPSGNRENGLNTASGGLSLALAVGNRWQIETGVRYASMGQEVIAKATSEPVYTLAETSLFSENSTTSITQINLDNSLGKVSYSLSPVETSGLSGFKKAENEFIDLTSTTAERTENVILEQNLGYMQIPVTVRYQLFPDKKVGVSVAGGVSTNLLVNNRAFLQRLGEKQRIGETEGLNDMGFSTHVGVAFSVPLIKGLRFRLEPRMDYFISDIRKDAPGSYRPYSMGVFSGLFYTW</sequence>
<proteinExistence type="predicted"/>
<keyword evidence="1" id="KW-0812">Transmembrane</keyword>
<name>A0A1I1XLV8_9BACT</name>
<dbReference type="AlphaFoldDB" id="A0A1I1XLV8"/>
<evidence type="ECO:0000313" key="3">
    <source>
        <dbReference type="EMBL" id="SFE08389.1"/>
    </source>
</evidence>
<dbReference type="Proteomes" id="UP000181976">
    <property type="component" value="Unassembled WGS sequence"/>
</dbReference>
<reference evidence="3 4" key="1">
    <citation type="submission" date="2016-10" db="EMBL/GenBank/DDBJ databases">
        <authorList>
            <person name="de Groot N.N."/>
        </authorList>
    </citation>
    <scope>NUCLEOTIDE SEQUENCE [LARGE SCALE GENOMIC DNA]</scope>
    <source>
        <strain evidence="3 4">DSM 19012</strain>
    </source>
</reference>
<gene>
    <name evidence="3" type="ORF">SAMN05444380_10691</name>
</gene>
<dbReference type="EMBL" id="FONA01000006">
    <property type="protein sequence ID" value="SFE08389.1"/>
    <property type="molecule type" value="Genomic_DNA"/>
</dbReference>
<dbReference type="STRING" id="385682.SAMN05444380_10691"/>
<organism evidence="3 4">
    <name type="scientific">Thermophagus xiamenensis</name>
    <dbReference type="NCBI Taxonomy" id="385682"/>
    <lineage>
        <taxon>Bacteria</taxon>
        <taxon>Pseudomonadati</taxon>
        <taxon>Bacteroidota</taxon>
        <taxon>Bacteroidia</taxon>
        <taxon>Marinilabiliales</taxon>
        <taxon>Marinilabiliaceae</taxon>
        <taxon>Thermophagus</taxon>
    </lineage>
</organism>
<accession>A0A1I1XLV8</accession>
<dbReference type="eggNOG" id="COG3266">
    <property type="taxonomic scope" value="Bacteria"/>
</dbReference>
<evidence type="ECO:0000259" key="2">
    <source>
        <dbReference type="Pfam" id="PF13568"/>
    </source>
</evidence>
<dbReference type="InParanoid" id="A0A1I1XLV8"/>
<evidence type="ECO:0000313" key="4">
    <source>
        <dbReference type="Proteomes" id="UP000181976"/>
    </source>
</evidence>
<protein>
    <submittedName>
        <fullName evidence="3">Outer membrane protein beta-barrel domain-containing protein</fullName>
    </submittedName>
</protein>